<feature type="transmembrane region" description="Helical" evidence="7">
    <location>
        <begin position="296"/>
        <end position="317"/>
    </location>
</feature>
<evidence type="ECO:0000256" key="2">
    <source>
        <dbReference type="ARBA" id="ARBA00006193"/>
    </source>
</evidence>
<keyword evidence="4 7" id="KW-1133">Transmembrane helix</keyword>
<evidence type="ECO:0000256" key="4">
    <source>
        <dbReference type="ARBA" id="ARBA00022989"/>
    </source>
</evidence>
<keyword evidence="9" id="KW-1185">Reference proteome</keyword>
<keyword evidence="5 7" id="KW-0472">Membrane</keyword>
<reference evidence="8" key="1">
    <citation type="submission" date="2025-08" db="UniProtKB">
        <authorList>
            <consortium name="Ensembl"/>
        </authorList>
    </citation>
    <scope>IDENTIFICATION</scope>
</reference>
<feature type="transmembrane region" description="Helical" evidence="7">
    <location>
        <begin position="232"/>
        <end position="253"/>
    </location>
</feature>
<sequence>MRGGWRDGENKSTLADGLCALFLSDSGSHPALWQAALASPRPATDISPLRPSWARRQPPPARPQGCSTALYLAPGAVPSAPHIAPAPALWPAYRRANNQGQGGTAGNPHSGRWLPPSAPRLWAPAPPSVPCLQAAAPPICPLPICAMCTGCCSRLLGLALVSMALACVAANVLLIFPNGEGSWTDHITLQVWLMGGLVGGGLMVLCPGLSAIRAGGKGCCGVGCCGNRCRMLRSVFCSLWGGLGAFYCLAVSATGLANGPLCQDAQGTWGSPFQDLSENYLTNQTLWDWCVNPPKVVLWNVVLFSITLGLGALELLLCAVQVINGLLGTVCGDCRQPADRQGEGL</sequence>
<comment type="similarity">
    <text evidence="2">Belongs to the L6 tetraspanin family.</text>
</comment>
<dbReference type="Ensembl" id="ENSPCET00000015660.1">
    <property type="protein sequence ID" value="ENSPCEP00000015121.1"/>
    <property type="gene ID" value="ENSPCEG00000011963.1"/>
</dbReference>
<evidence type="ECO:0000313" key="8">
    <source>
        <dbReference type="Ensembl" id="ENSPCEP00000015121.1"/>
    </source>
</evidence>
<dbReference type="Proteomes" id="UP000694393">
    <property type="component" value="Unplaced"/>
</dbReference>
<evidence type="ECO:0000313" key="9">
    <source>
        <dbReference type="Proteomes" id="UP000694393"/>
    </source>
</evidence>
<dbReference type="GO" id="GO:0016020">
    <property type="term" value="C:membrane"/>
    <property type="evidence" value="ECO:0007669"/>
    <property type="project" value="UniProtKB-SubCell"/>
</dbReference>
<dbReference type="Pfam" id="PF05805">
    <property type="entry name" value="L6_membrane"/>
    <property type="match status" value="1"/>
</dbReference>
<keyword evidence="3 7" id="KW-0812">Transmembrane</keyword>
<feature type="transmembrane region" description="Helical" evidence="7">
    <location>
        <begin position="189"/>
        <end position="212"/>
    </location>
</feature>
<organism evidence="8 9">
    <name type="scientific">Pelusios castaneus</name>
    <name type="common">West African mud turtle</name>
    <dbReference type="NCBI Taxonomy" id="367368"/>
    <lineage>
        <taxon>Eukaryota</taxon>
        <taxon>Metazoa</taxon>
        <taxon>Chordata</taxon>
        <taxon>Craniata</taxon>
        <taxon>Vertebrata</taxon>
        <taxon>Euteleostomi</taxon>
        <taxon>Archelosauria</taxon>
        <taxon>Testudinata</taxon>
        <taxon>Testudines</taxon>
        <taxon>Pleurodira</taxon>
        <taxon>Pelomedusidae</taxon>
        <taxon>Pelusios</taxon>
    </lineage>
</organism>
<evidence type="ECO:0000256" key="1">
    <source>
        <dbReference type="ARBA" id="ARBA00004141"/>
    </source>
</evidence>
<reference evidence="8" key="2">
    <citation type="submission" date="2025-09" db="UniProtKB">
        <authorList>
            <consortium name="Ensembl"/>
        </authorList>
    </citation>
    <scope>IDENTIFICATION</scope>
</reference>
<protein>
    <submittedName>
        <fullName evidence="8">Transmembrane 4 L six family member 5</fullName>
    </submittedName>
</protein>
<dbReference type="PANTHER" id="PTHR14198:SF4">
    <property type="entry name" value="TRANSMEMBRANE 4 L6 FAMILY MEMBER 5"/>
    <property type="match status" value="1"/>
</dbReference>
<dbReference type="PANTHER" id="PTHR14198">
    <property type="entry name" value="TRANSMEMBRANE 4 L6 FAMILY MEMBER 1-RELATED"/>
    <property type="match status" value="1"/>
</dbReference>
<evidence type="ECO:0000256" key="3">
    <source>
        <dbReference type="ARBA" id="ARBA00022692"/>
    </source>
</evidence>
<evidence type="ECO:0000256" key="5">
    <source>
        <dbReference type="ARBA" id="ARBA00023136"/>
    </source>
</evidence>
<proteinExistence type="inferred from homology"/>
<name>A0A8C8S6X1_9SAUR</name>
<feature type="region of interest" description="Disordered" evidence="6">
    <location>
        <begin position="41"/>
        <end position="64"/>
    </location>
</feature>
<evidence type="ECO:0000256" key="6">
    <source>
        <dbReference type="SAM" id="MobiDB-lite"/>
    </source>
</evidence>
<feature type="transmembrane region" description="Helical" evidence="7">
    <location>
        <begin position="155"/>
        <end position="177"/>
    </location>
</feature>
<comment type="subcellular location">
    <subcellularLocation>
        <location evidence="1">Membrane</location>
        <topology evidence="1">Multi-pass membrane protein</topology>
    </subcellularLocation>
</comment>
<dbReference type="InterPro" id="IPR008661">
    <property type="entry name" value="L6_membrane"/>
</dbReference>
<dbReference type="AlphaFoldDB" id="A0A8C8S6X1"/>
<evidence type="ECO:0000256" key="7">
    <source>
        <dbReference type="SAM" id="Phobius"/>
    </source>
</evidence>
<accession>A0A8C8S6X1</accession>